<dbReference type="CDD" id="cd00090">
    <property type="entry name" value="HTH_ARSR"/>
    <property type="match status" value="1"/>
</dbReference>
<feature type="region of interest" description="Disordered" evidence="1">
    <location>
        <begin position="170"/>
        <end position="189"/>
    </location>
</feature>
<dbReference type="SUPFAM" id="SSF46785">
    <property type="entry name" value="Winged helix' DNA-binding domain"/>
    <property type="match status" value="1"/>
</dbReference>
<dbReference type="InterPro" id="IPR036388">
    <property type="entry name" value="WH-like_DNA-bd_sf"/>
</dbReference>
<dbReference type="InterPro" id="IPR001845">
    <property type="entry name" value="HTH_ArsR_DNA-bd_dom"/>
</dbReference>
<dbReference type="GO" id="GO:0003700">
    <property type="term" value="F:DNA-binding transcription factor activity"/>
    <property type="evidence" value="ECO:0007669"/>
    <property type="project" value="InterPro"/>
</dbReference>
<evidence type="ECO:0000259" key="2">
    <source>
        <dbReference type="SMART" id="SM00418"/>
    </source>
</evidence>
<organism evidence="3 4">
    <name type="scientific">Nonomuraea fuscirosea</name>
    <dbReference type="NCBI Taxonomy" id="1291556"/>
    <lineage>
        <taxon>Bacteria</taxon>
        <taxon>Bacillati</taxon>
        <taxon>Actinomycetota</taxon>
        <taxon>Actinomycetes</taxon>
        <taxon>Streptosporangiales</taxon>
        <taxon>Streptosporangiaceae</taxon>
        <taxon>Nonomuraea</taxon>
    </lineage>
</organism>
<dbReference type="AlphaFoldDB" id="A0A2T0N0I3"/>
<proteinExistence type="predicted"/>
<dbReference type="Proteomes" id="UP000238312">
    <property type="component" value="Unassembled WGS sequence"/>
</dbReference>
<sequence length="189" mass="20552">MSVDDDKQPLILRSSAQFKALGHPLRHRMVNLLRQRPATLGELTTALGSTKGTVGYHVRVLREAGLARLASTRQVRGGTEHRFELVSTGFRLDEAGGAAFLFDAALAEMSPAPAADPGHTVLRHLWLTPGQARALAERLETLRPDHHEAADLATEPYGLLLSLYRADIPRLPPEDVPAPGARSPEPPTR</sequence>
<dbReference type="InterPro" id="IPR036390">
    <property type="entry name" value="WH_DNA-bd_sf"/>
</dbReference>
<dbReference type="EMBL" id="PVNG01000007">
    <property type="protein sequence ID" value="PRX65299.1"/>
    <property type="molecule type" value="Genomic_DNA"/>
</dbReference>
<keyword evidence="4" id="KW-1185">Reference proteome</keyword>
<comment type="caution">
    <text evidence="3">The sequence shown here is derived from an EMBL/GenBank/DDBJ whole genome shotgun (WGS) entry which is preliminary data.</text>
</comment>
<name>A0A2T0N0I3_9ACTN</name>
<protein>
    <submittedName>
        <fullName evidence="3">Helix-turn-helix protein</fullName>
    </submittedName>
</protein>
<dbReference type="InterPro" id="IPR011991">
    <property type="entry name" value="ArsR-like_HTH"/>
</dbReference>
<gene>
    <name evidence="3" type="ORF">B0I32_10759</name>
</gene>
<dbReference type="Pfam" id="PF01022">
    <property type="entry name" value="HTH_5"/>
    <property type="match status" value="1"/>
</dbReference>
<dbReference type="SMART" id="SM00418">
    <property type="entry name" value="HTH_ARSR"/>
    <property type="match status" value="1"/>
</dbReference>
<evidence type="ECO:0000256" key="1">
    <source>
        <dbReference type="SAM" id="MobiDB-lite"/>
    </source>
</evidence>
<accession>A0A2T0N0I3</accession>
<evidence type="ECO:0000313" key="3">
    <source>
        <dbReference type="EMBL" id="PRX65299.1"/>
    </source>
</evidence>
<dbReference type="OrthoDB" id="7945987at2"/>
<evidence type="ECO:0000313" key="4">
    <source>
        <dbReference type="Proteomes" id="UP000238312"/>
    </source>
</evidence>
<reference evidence="3 4" key="1">
    <citation type="submission" date="2018-03" db="EMBL/GenBank/DDBJ databases">
        <title>Genomic Encyclopedia of Type Strains, Phase III (KMG-III): the genomes of soil and plant-associated and newly described type strains.</title>
        <authorList>
            <person name="Whitman W."/>
        </authorList>
    </citation>
    <scope>NUCLEOTIDE SEQUENCE [LARGE SCALE GENOMIC DNA]</scope>
    <source>
        <strain evidence="3 4">CGMCC 4.7104</strain>
    </source>
</reference>
<feature type="domain" description="HTH arsR-type" evidence="2">
    <location>
        <begin position="16"/>
        <end position="101"/>
    </location>
</feature>
<dbReference type="Gene3D" id="1.10.10.10">
    <property type="entry name" value="Winged helix-like DNA-binding domain superfamily/Winged helix DNA-binding domain"/>
    <property type="match status" value="1"/>
</dbReference>